<dbReference type="RefSeq" id="WP_039003732.1">
    <property type="nucleotide sequence ID" value="NZ_CP014327.1"/>
</dbReference>
<sequence length="220" mass="23411">MSRALIIGSSGGIGKALKEELESTGCDVVGLSRTENGLDIADETSIISVTTGLKGTFDTILVATGSLSPRDQGPEKTYKVLDAETAALQFAVNSIGPMVILKHTAHLLPRDSKAVFAVLSARVGSIGDNHLGGWYSYRASKAALNQFIRTASIELARTHKRSICVALHPGTVATEFTRNYTTHTSVSSSVSSKNLLNVIDGLTPRETGQFLDWAGNPIPW</sequence>
<dbReference type="EMBL" id="CP014327">
    <property type="protein sequence ID" value="AML53012.1"/>
    <property type="molecule type" value="Genomic_DNA"/>
</dbReference>
<dbReference type="GO" id="GO:0005737">
    <property type="term" value="C:cytoplasm"/>
    <property type="evidence" value="ECO:0007669"/>
    <property type="project" value="TreeGrafter"/>
</dbReference>
<dbReference type="Gene3D" id="3.40.50.720">
    <property type="entry name" value="NAD(P)-binding Rossmann-like Domain"/>
    <property type="match status" value="1"/>
</dbReference>
<dbReference type="PRINTS" id="PR00081">
    <property type="entry name" value="GDHRDH"/>
</dbReference>
<dbReference type="PANTHER" id="PTHR43544:SF12">
    <property type="entry name" value="NAD(P)-BINDING ROSSMANN-FOLD SUPERFAMILY PROTEIN"/>
    <property type="match status" value="1"/>
</dbReference>
<name>A0A126V3W6_9RHOB</name>
<dbReference type="KEGG" id="hat:RC74_18675"/>
<dbReference type="Proteomes" id="UP000070371">
    <property type="component" value="Chromosome"/>
</dbReference>
<keyword evidence="2" id="KW-1185">Reference proteome</keyword>
<evidence type="ECO:0000313" key="1">
    <source>
        <dbReference type="EMBL" id="AML53012.1"/>
    </source>
</evidence>
<organism evidence="1 2">
    <name type="scientific">Falsihalocynthiibacter arcticus</name>
    <dbReference type="NCBI Taxonomy" id="1579316"/>
    <lineage>
        <taxon>Bacteria</taxon>
        <taxon>Pseudomonadati</taxon>
        <taxon>Pseudomonadota</taxon>
        <taxon>Alphaproteobacteria</taxon>
        <taxon>Rhodobacterales</taxon>
        <taxon>Roseobacteraceae</taxon>
        <taxon>Falsihalocynthiibacter</taxon>
    </lineage>
</organism>
<dbReference type="InterPro" id="IPR002347">
    <property type="entry name" value="SDR_fam"/>
</dbReference>
<gene>
    <name evidence="1" type="ORF">RC74_18675</name>
</gene>
<dbReference type="InterPro" id="IPR036291">
    <property type="entry name" value="NAD(P)-bd_dom_sf"/>
</dbReference>
<dbReference type="PANTHER" id="PTHR43544">
    <property type="entry name" value="SHORT-CHAIN DEHYDROGENASE/REDUCTASE"/>
    <property type="match status" value="1"/>
</dbReference>
<reference evidence="1 2" key="1">
    <citation type="submission" date="2016-02" db="EMBL/GenBank/DDBJ databases">
        <title>Complete genome sequence of Halocynthiibacter arcticus PAMC 20958t from arctic marine sediment.</title>
        <authorList>
            <person name="Lee Y.M."/>
            <person name="Baek K."/>
            <person name="Lee H.K."/>
            <person name="Shin S.C."/>
        </authorList>
    </citation>
    <scope>NUCLEOTIDE SEQUENCE [LARGE SCALE GENOMIC DNA]</scope>
    <source>
        <strain evidence="1">PAMC 20958</strain>
    </source>
</reference>
<dbReference type="AlphaFoldDB" id="A0A126V3W6"/>
<dbReference type="InterPro" id="IPR051468">
    <property type="entry name" value="Fungal_SecMetab_SDRs"/>
</dbReference>
<protein>
    <submittedName>
        <fullName evidence="1">C factor, cell signaling protein</fullName>
    </submittedName>
</protein>
<dbReference type="SUPFAM" id="SSF51735">
    <property type="entry name" value="NAD(P)-binding Rossmann-fold domains"/>
    <property type="match status" value="1"/>
</dbReference>
<proteinExistence type="predicted"/>
<dbReference type="GO" id="GO:0016491">
    <property type="term" value="F:oxidoreductase activity"/>
    <property type="evidence" value="ECO:0007669"/>
    <property type="project" value="TreeGrafter"/>
</dbReference>
<accession>A0A126V3W6</accession>
<dbReference type="OrthoDB" id="9785826at2"/>
<evidence type="ECO:0000313" key="2">
    <source>
        <dbReference type="Proteomes" id="UP000070371"/>
    </source>
</evidence>
<dbReference type="STRING" id="1579316.RC74_18675"/>
<dbReference type="Pfam" id="PF13561">
    <property type="entry name" value="adh_short_C2"/>
    <property type="match status" value="1"/>
</dbReference>